<comment type="caution">
    <text evidence="4">The sequence shown here is derived from an EMBL/GenBank/DDBJ whole genome shotgun (WGS) entry which is preliminary data.</text>
</comment>
<dbReference type="InterPro" id="IPR029062">
    <property type="entry name" value="Class_I_gatase-like"/>
</dbReference>
<sequence length="317" mass="33456">MPITPADRRRTVVVLVFDGVRLLDVTGPLEVFDVARSMGAPYDVTVCSPDGADVTTSGGLRLGVTCPARAAGPVDTLVVPGGEVLVEAGAPAGLLDAIRQLATGARRVTSICAGSFALGTVGLLNGLRATTHWRHTATLARRFPTVAVDEESIYVRDGRVLTSAGVSAGIDLALALVEEDEGDALAHRIAQDLVLFMRRHGAQPQMSVPARTTRPRRSLLRDLCDRIAADPAADHSLAALARHSGLSVRHLSRRFKAEVGCTPAEYVASVRVEAASALILSGESIAGAARRSGLGSEETLRRALRRKQSAPRLRSTL</sequence>
<name>A0ABS9TJX7_9PSEU</name>
<feature type="domain" description="HTH araC/xylS-type" evidence="3">
    <location>
        <begin position="221"/>
        <end position="306"/>
    </location>
</feature>
<dbReference type="Pfam" id="PF01965">
    <property type="entry name" value="DJ-1_PfpI"/>
    <property type="match status" value="1"/>
</dbReference>
<evidence type="ECO:0000313" key="5">
    <source>
        <dbReference type="Proteomes" id="UP001299970"/>
    </source>
</evidence>
<reference evidence="4 5" key="1">
    <citation type="submission" date="2022-03" db="EMBL/GenBank/DDBJ databases">
        <title>Pseudonocardia alaer sp. nov., a novel actinomycete isolated from reed forest soil.</title>
        <authorList>
            <person name="Wang L."/>
        </authorList>
    </citation>
    <scope>NUCLEOTIDE SEQUENCE [LARGE SCALE GENOMIC DNA]</scope>
    <source>
        <strain evidence="4 5">Y-16303</strain>
    </source>
</reference>
<dbReference type="InterPro" id="IPR009057">
    <property type="entry name" value="Homeodomain-like_sf"/>
</dbReference>
<evidence type="ECO:0000256" key="1">
    <source>
        <dbReference type="ARBA" id="ARBA00023015"/>
    </source>
</evidence>
<dbReference type="RefSeq" id="WP_241039341.1">
    <property type="nucleotide sequence ID" value="NZ_BAAAJF010000022.1"/>
</dbReference>
<dbReference type="EMBL" id="JAKXMK010000020">
    <property type="protein sequence ID" value="MCH6168703.1"/>
    <property type="molecule type" value="Genomic_DNA"/>
</dbReference>
<dbReference type="InterPro" id="IPR052158">
    <property type="entry name" value="INH-QAR"/>
</dbReference>
<dbReference type="Pfam" id="PF12833">
    <property type="entry name" value="HTH_18"/>
    <property type="match status" value="1"/>
</dbReference>
<gene>
    <name evidence="4" type="ORF">MMF94_23670</name>
</gene>
<evidence type="ECO:0000259" key="3">
    <source>
        <dbReference type="PROSITE" id="PS01124"/>
    </source>
</evidence>
<dbReference type="SMART" id="SM00342">
    <property type="entry name" value="HTH_ARAC"/>
    <property type="match status" value="1"/>
</dbReference>
<organism evidence="4 5">
    <name type="scientific">Pseudonocardia alaniniphila</name>
    <dbReference type="NCBI Taxonomy" id="75291"/>
    <lineage>
        <taxon>Bacteria</taxon>
        <taxon>Bacillati</taxon>
        <taxon>Actinomycetota</taxon>
        <taxon>Actinomycetes</taxon>
        <taxon>Pseudonocardiales</taxon>
        <taxon>Pseudonocardiaceae</taxon>
        <taxon>Pseudonocardia</taxon>
    </lineage>
</organism>
<dbReference type="Proteomes" id="UP001299970">
    <property type="component" value="Unassembled WGS sequence"/>
</dbReference>
<dbReference type="CDD" id="cd03137">
    <property type="entry name" value="GATase1_AraC_1"/>
    <property type="match status" value="1"/>
</dbReference>
<dbReference type="SUPFAM" id="SSF46689">
    <property type="entry name" value="Homeodomain-like"/>
    <property type="match status" value="1"/>
</dbReference>
<proteinExistence type="predicted"/>
<keyword evidence="5" id="KW-1185">Reference proteome</keyword>
<dbReference type="Gene3D" id="3.40.50.880">
    <property type="match status" value="1"/>
</dbReference>
<keyword evidence="1" id="KW-0805">Transcription regulation</keyword>
<evidence type="ECO:0000313" key="4">
    <source>
        <dbReference type="EMBL" id="MCH6168703.1"/>
    </source>
</evidence>
<accession>A0ABS9TJX7</accession>
<dbReference type="PROSITE" id="PS01124">
    <property type="entry name" value="HTH_ARAC_FAMILY_2"/>
    <property type="match status" value="1"/>
</dbReference>
<keyword evidence="2" id="KW-0804">Transcription</keyword>
<dbReference type="Gene3D" id="1.10.10.60">
    <property type="entry name" value="Homeodomain-like"/>
    <property type="match status" value="1"/>
</dbReference>
<protein>
    <submittedName>
        <fullName evidence="4">AraC family transcriptional regulator</fullName>
    </submittedName>
</protein>
<dbReference type="PANTHER" id="PTHR43130:SF3">
    <property type="entry name" value="HTH-TYPE TRANSCRIPTIONAL REGULATOR RV1931C"/>
    <property type="match status" value="1"/>
</dbReference>
<dbReference type="InterPro" id="IPR018060">
    <property type="entry name" value="HTH_AraC"/>
</dbReference>
<dbReference type="InterPro" id="IPR002818">
    <property type="entry name" value="DJ-1/PfpI"/>
</dbReference>
<evidence type="ECO:0000256" key="2">
    <source>
        <dbReference type="ARBA" id="ARBA00023163"/>
    </source>
</evidence>
<dbReference type="SUPFAM" id="SSF52317">
    <property type="entry name" value="Class I glutamine amidotransferase-like"/>
    <property type="match status" value="1"/>
</dbReference>
<dbReference type="PANTHER" id="PTHR43130">
    <property type="entry name" value="ARAC-FAMILY TRANSCRIPTIONAL REGULATOR"/>
    <property type="match status" value="1"/>
</dbReference>